<dbReference type="Gene3D" id="3.20.20.140">
    <property type="entry name" value="Metal-dependent hydrolases"/>
    <property type="match status" value="1"/>
</dbReference>
<reference evidence="2 3" key="1">
    <citation type="submission" date="2023-05" db="EMBL/GenBank/DDBJ databases">
        <title>Draft genome sequence of Streptomyces sp. B-S-A8 isolated from a cave soil in Thailand.</title>
        <authorList>
            <person name="Chamroensaksri N."/>
            <person name="Muangham S."/>
        </authorList>
    </citation>
    <scope>NUCLEOTIDE SEQUENCE [LARGE SCALE GENOMIC DNA]</scope>
    <source>
        <strain evidence="2 3">B-S-A8</strain>
    </source>
</reference>
<sequence>MTALLLRNARLEAAPDPTDVLIRDGRIHAVGPRPEADRTARRPQSAAELPQSAAELQQSAAGLPQSAVELPQSAAELPQSVAEFDCAGRVVLPGFVEAHLHPDKALLDLTHPQPAGTLADAIRVTAELKAGFTHDEVRARAERVLRMCVAHGTTTLRAHPDVDPVAGLTGLDVLLELRDTWAELITLQVVAFPQEGILKAPGTTELLRRALAAGADAVGGCTYGEVSPEDCRRHVELVLDLAVEYGVPADLHADFADDGSDPRFALAEFIAEQTAARGLGGRVTLGHATSLGGRPPGERRAVLKALAEAGVAVVPLPATDLFLGGRGDTTAVRRGLAPVRELWDAGVLTACSSNNIRNAFTPYGTGDVLDTALLLARLGHLSGPADLRRVLRMVTYDAARVVGLAEGDYGTHVGAVADLVVVDTEDCDSVLIERPVRTAVVKSGRIVARSTRTTELAAAAPAVSAEVAR</sequence>
<gene>
    <name evidence="2" type="ORF">QIS99_15970</name>
</gene>
<dbReference type="Gene3D" id="2.30.40.10">
    <property type="entry name" value="Urease, subunit C, domain 1"/>
    <property type="match status" value="1"/>
</dbReference>
<dbReference type="PANTHER" id="PTHR32027">
    <property type="entry name" value="CYTOSINE DEAMINASE"/>
    <property type="match status" value="1"/>
</dbReference>
<evidence type="ECO:0000259" key="1">
    <source>
        <dbReference type="Pfam" id="PF07969"/>
    </source>
</evidence>
<dbReference type="PANTHER" id="PTHR32027:SF9">
    <property type="entry name" value="BLL3847 PROTEIN"/>
    <property type="match status" value="1"/>
</dbReference>
<proteinExistence type="predicted"/>
<dbReference type="Proteomes" id="UP001224661">
    <property type="component" value="Unassembled WGS sequence"/>
</dbReference>
<protein>
    <submittedName>
        <fullName evidence="2">Amidohydrolase family protein</fullName>
    </submittedName>
</protein>
<evidence type="ECO:0000313" key="3">
    <source>
        <dbReference type="Proteomes" id="UP001224661"/>
    </source>
</evidence>
<keyword evidence="3" id="KW-1185">Reference proteome</keyword>
<evidence type="ECO:0000313" key="2">
    <source>
        <dbReference type="EMBL" id="MDI3387685.1"/>
    </source>
</evidence>
<dbReference type="CDD" id="cd01293">
    <property type="entry name" value="Bact_CD"/>
    <property type="match status" value="1"/>
</dbReference>
<dbReference type="EMBL" id="JASCIR010000012">
    <property type="protein sequence ID" value="MDI3387685.1"/>
    <property type="molecule type" value="Genomic_DNA"/>
</dbReference>
<name>A0ABT6RTI9_9ACTN</name>
<dbReference type="RefSeq" id="WP_282514034.1">
    <property type="nucleotide sequence ID" value="NZ_JASCIR010000012.1"/>
</dbReference>
<dbReference type="SUPFAM" id="SSF51338">
    <property type="entry name" value="Composite domain of metallo-dependent hydrolases"/>
    <property type="match status" value="2"/>
</dbReference>
<dbReference type="SUPFAM" id="SSF51556">
    <property type="entry name" value="Metallo-dependent hydrolases"/>
    <property type="match status" value="1"/>
</dbReference>
<comment type="caution">
    <text evidence="2">The sequence shown here is derived from an EMBL/GenBank/DDBJ whole genome shotgun (WGS) entry which is preliminary data.</text>
</comment>
<accession>A0ABT6RTI9</accession>
<organism evidence="2 3">
    <name type="scientific">Streptomyces solicavernae</name>
    <dbReference type="NCBI Taxonomy" id="3043614"/>
    <lineage>
        <taxon>Bacteria</taxon>
        <taxon>Bacillati</taxon>
        <taxon>Actinomycetota</taxon>
        <taxon>Actinomycetes</taxon>
        <taxon>Kitasatosporales</taxon>
        <taxon>Streptomycetaceae</taxon>
        <taxon>Streptomyces</taxon>
    </lineage>
</organism>
<dbReference type="InterPro" id="IPR011059">
    <property type="entry name" value="Metal-dep_hydrolase_composite"/>
</dbReference>
<feature type="domain" description="Amidohydrolase 3" evidence="1">
    <location>
        <begin position="131"/>
        <end position="447"/>
    </location>
</feature>
<dbReference type="InterPro" id="IPR032466">
    <property type="entry name" value="Metal_Hydrolase"/>
</dbReference>
<dbReference type="Pfam" id="PF07969">
    <property type="entry name" value="Amidohydro_3"/>
    <property type="match status" value="1"/>
</dbReference>
<dbReference type="InterPro" id="IPR013108">
    <property type="entry name" value="Amidohydro_3"/>
</dbReference>
<dbReference type="InterPro" id="IPR052349">
    <property type="entry name" value="Metallo-hydrolase_Enzymes"/>
</dbReference>